<reference evidence="2 3" key="1">
    <citation type="journal article" date="2024" name="G3 (Bethesda)">
        <title>Genome assembly of Hibiscus sabdariffa L. provides insights into metabolisms of medicinal natural products.</title>
        <authorList>
            <person name="Kim T."/>
        </authorList>
    </citation>
    <scope>NUCLEOTIDE SEQUENCE [LARGE SCALE GENOMIC DNA]</scope>
    <source>
        <strain evidence="2">TK-2024</strain>
        <tissue evidence="2">Old leaves</tissue>
    </source>
</reference>
<gene>
    <name evidence="2" type="ORF">V6N12_003031</name>
</gene>
<feature type="chain" id="PRO_5046498652" description="Plant thionin family protein" evidence="1">
    <location>
        <begin position="43"/>
        <end position="106"/>
    </location>
</feature>
<proteinExistence type="predicted"/>
<dbReference type="EMBL" id="JBBPBM010000017">
    <property type="protein sequence ID" value="KAK8556634.1"/>
    <property type="molecule type" value="Genomic_DNA"/>
</dbReference>
<feature type="signal peptide" evidence="1">
    <location>
        <begin position="1"/>
        <end position="42"/>
    </location>
</feature>
<name>A0ABR2EAS3_9ROSI</name>
<sequence length="106" mass="11637">MFLAMENNAKRMRSHSGNGGSLMFALILVLILSTNMTATVKADAVKPRWSFIKCQIDCMPMCMSIKNVKTSSCRIACRSGCDQLKGRGVVQASGWDVPNFVPIPRP</sequence>
<comment type="caution">
    <text evidence="2">The sequence shown here is derived from an EMBL/GenBank/DDBJ whole genome shotgun (WGS) entry which is preliminary data.</text>
</comment>
<evidence type="ECO:0000313" key="3">
    <source>
        <dbReference type="Proteomes" id="UP001472677"/>
    </source>
</evidence>
<keyword evidence="1" id="KW-0732">Signal</keyword>
<organism evidence="2 3">
    <name type="scientific">Hibiscus sabdariffa</name>
    <name type="common">roselle</name>
    <dbReference type="NCBI Taxonomy" id="183260"/>
    <lineage>
        <taxon>Eukaryota</taxon>
        <taxon>Viridiplantae</taxon>
        <taxon>Streptophyta</taxon>
        <taxon>Embryophyta</taxon>
        <taxon>Tracheophyta</taxon>
        <taxon>Spermatophyta</taxon>
        <taxon>Magnoliopsida</taxon>
        <taxon>eudicotyledons</taxon>
        <taxon>Gunneridae</taxon>
        <taxon>Pentapetalae</taxon>
        <taxon>rosids</taxon>
        <taxon>malvids</taxon>
        <taxon>Malvales</taxon>
        <taxon>Malvaceae</taxon>
        <taxon>Malvoideae</taxon>
        <taxon>Hibiscus</taxon>
    </lineage>
</organism>
<protein>
    <recommendedName>
        <fullName evidence="4">Plant thionin family protein</fullName>
    </recommendedName>
</protein>
<evidence type="ECO:0008006" key="4">
    <source>
        <dbReference type="Google" id="ProtNLM"/>
    </source>
</evidence>
<evidence type="ECO:0000313" key="2">
    <source>
        <dbReference type="EMBL" id="KAK8556634.1"/>
    </source>
</evidence>
<keyword evidence="3" id="KW-1185">Reference proteome</keyword>
<accession>A0ABR2EAS3</accession>
<dbReference type="Proteomes" id="UP001472677">
    <property type="component" value="Unassembled WGS sequence"/>
</dbReference>
<evidence type="ECO:0000256" key="1">
    <source>
        <dbReference type="SAM" id="SignalP"/>
    </source>
</evidence>